<feature type="domain" description="ABC transmembrane type-2" evidence="6">
    <location>
        <begin position="20"/>
        <end position="238"/>
    </location>
</feature>
<evidence type="ECO:0000256" key="4">
    <source>
        <dbReference type="ARBA" id="ARBA00023136"/>
    </source>
</evidence>
<feature type="transmembrane region" description="Helical" evidence="5">
    <location>
        <begin position="92"/>
        <end position="121"/>
    </location>
</feature>
<protein>
    <recommendedName>
        <fullName evidence="5">Transport permease protein</fullName>
    </recommendedName>
</protein>
<dbReference type="EMBL" id="NIBQ01000001">
    <property type="protein sequence ID" value="OUZ35327.1"/>
    <property type="molecule type" value="Genomic_DNA"/>
</dbReference>
<dbReference type="EMBL" id="CP147246">
    <property type="protein sequence ID" value="WYJ92633.1"/>
    <property type="molecule type" value="Genomic_DNA"/>
</dbReference>
<gene>
    <name evidence="8" type="ORF">A5889_000112</name>
    <name evidence="7" type="ORF">A5889_000803</name>
</gene>
<dbReference type="GO" id="GO:0140359">
    <property type="term" value="F:ABC-type transporter activity"/>
    <property type="evidence" value="ECO:0007669"/>
    <property type="project" value="InterPro"/>
</dbReference>
<reference evidence="7" key="1">
    <citation type="submission" date="2017-05" db="EMBL/GenBank/DDBJ databases">
        <title>The Genome Sequence of Enterococcus sp. 9D6_DIV0238.</title>
        <authorList>
            <consortium name="The Broad Institute Genomics Platform"/>
            <consortium name="The Broad Institute Genomic Center for Infectious Diseases"/>
            <person name="Earl A."/>
            <person name="Manson A."/>
            <person name="Schwartman J."/>
            <person name="Gilmore M."/>
            <person name="Abouelleil A."/>
            <person name="Cao P."/>
            <person name="Chapman S."/>
            <person name="Cusick C."/>
            <person name="Shea T."/>
            <person name="Young S."/>
            <person name="Neafsey D."/>
            <person name="Nusbaum C."/>
            <person name="Birren B."/>
        </authorList>
    </citation>
    <scope>NUCLEOTIDE SEQUENCE [LARGE SCALE GENOMIC DNA]</scope>
    <source>
        <strain evidence="7">9D6_DIV0238</strain>
    </source>
</reference>
<evidence type="ECO:0000313" key="7">
    <source>
        <dbReference type="EMBL" id="OUZ35327.1"/>
    </source>
</evidence>
<dbReference type="AlphaFoldDB" id="A0A200JFF0"/>
<reference evidence="8" key="3">
    <citation type="submission" date="2024-03" db="EMBL/GenBank/DDBJ databases">
        <title>The Genome Sequence of Enterococcus sp. DIV0238c.</title>
        <authorList>
            <consortium name="The Broad Institute Genomics Platform"/>
            <consortium name="The Broad Institute Microbial Omics Core"/>
            <consortium name="The Broad Institute Genomic Center for Infectious Diseases"/>
            <person name="Earl A."/>
            <person name="Manson A."/>
            <person name="Gilmore M."/>
            <person name="Schwartman J."/>
            <person name="Shea T."/>
            <person name="Abouelleil A."/>
            <person name="Cao P."/>
            <person name="Chapman S."/>
            <person name="Cusick C."/>
            <person name="Young S."/>
            <person name="Neafsey D."/>
            <person name="Nusbaum C."/>
            <person name="Birren B."/>
        </authorList>
    </citation>
    <scope>NUCLEOTIDE SEQUENCE</scope>
    <source>
        <strain evidence="8">9D6_DIV0238</strain>
    </source>
</reference>
<keyword evidence="3 5" id="KW-1133">Transmembrane helix</keyword>
<feature type="transmembrane region" description="Helical" evidence="5">
    <location>
        <begin position="213"/>
        <end position="235"/>
    </location>
</feature>
<evidence type="ECO:0000256" key="1">
    <source>
        <dbReference type="ARBA" id="ARBA00004141"/>
    </source>
</evidence>
<keyword evidence="4 5" id="KW-0472">Membrane</keyword>
<keyword evidence="5" id="KW-0813">Transport</keyword>
<dbReference type="InterPro" id="IPR047817">
    <property type="entry name" value="ABC2_TM_bact-type"/>
</dbReference>
<evidence type="ECO:0000256" key="3">
    <source>
        <dbReference type="ARBA" id="ARBA00022989"/>
    </source>
</evidence>
<comment type="similarity">
    <text evidence="5">Belongs to the ABC-2 integral membrane protein family.</text>
</comment>
<dbReference type="RefSeq" id="WP_087639941.1">
    <property type="nucleotide sequence ID" value="NZ_CP147246.1"/>
</dbReference>
<keyword evidence="5" id="KW-1003">Cell membrane</keyword>
<name>A0A200JFF0_9ENTE</name>
<organism evidence="7">
    <name type="scientific">Candidatus Enterococcus dunnyi</name>
    <dbReference type="NCBI Taxonomy" id="1834192"/>
    <lineage>
        <taxon>Bacteria</taxon>
        <taxon>Bacillati</taxon>
        <taxon>Bacillota</taxon>
        <taxon>Bacilli</taxon>
        <taxon>Lactobacillales</taxon>
        <taxon>Enterococcaceae</taxon>
        <taxon>Enterococcus</taxon>
    </lineage>
</organism>
<dbReference type="InterPro" id="IPR013525">
    <property type="entry name" value="ABC2_TM"/>
</dbReference>
<evidence type="ECO:0000313" key="9">
    <source>
        <dbReference type="Proteomes" id="UP000196151"/>
    </source>
</evidence>
<feature type="transmembrane region" description="Helical" evidence="5">
    <location>
        <begin position="127"/>
        <end position="148"/>
    </location>
</feature>
<dbReference type="InterPro" id="IPR052902">
    <property type="entry name" value="ABC-2_transporter"/>
</dbReference>
<comment type="subcellular location">
    <subcellularLocation>
        <location evidence="5">Cell membrane</location>
        <topology evidence="5">Multi-pass membrane protein</topology>
    </subcellularLocation>
    <subcellularLocation>
        <location evidence="1">Membrane</location>
        <topology evidence="1">Multi-pass membrane protein</topology>
    </subcellularLocation>
</comment>
<dbReference type="PROSITE" id="PS51012">
    <property type="entry name" value="ABC_TM2"/>
    <property type="match status" value="1"/>
</dbReference>
<keyword evidence="2 5" id="KW-0812">Transmembrane</keyword>
<dbReference type="Pfam" id="PF01061">
    <property type="entry name" value="ABC2_membrane"/>
    <property type="match status" value="1"/>
</dbReference>
<evidence type="ECO:0000313" key="8">
    <source>
        <dbReference type="EMBL" id="WYJ92633.1"/>
    </source>
</evidence>
<feature type="transmembrane region" description="Helical" evidence="5">
    <location>
        <begin position="160"/>
        <end position="179"/>
    </location>
</feature>
<evidence type="ECO:0000256" key="5">
    <source>
        <dbReference type="RuleBase" id="RU361157"/>
    </source>
</evidence>
<proteinExistence type="inferred from homology"/>
<keyword evidence="9" id="KW-1185">Reference proteome</keyword>
<feature type="transmembrane region" description="Helical" evidence="5">
    <location>
        <begin position="51"/>
        <end position="71"/>
    </location>
</feature>
<dbReference type="PANTHER" id="PTHR43027:SF2">
    <property type="entry name" value="TRANSPORT PERMEASE PROTEIN"/>
    <property type="match status" value="1"/>
</dbReference>
<dbReference type="PANTHER" id="PTHR43027">
    <property type="entry name" value="DOXORUBICIN RESISTANCE ABC TRANSPORTER PERMEASE PROTEIN DRRC-RELATED"/>
    <property type="match status" value="1"/>
</dbReference>
<dbReference type="GO" id="GO:0005886">
    <property type="term" value="C:plasma membrane"/>
    <property type="evidence" value="ECO:0007669"/>
    <property type="project" value="UniProtKB-SubCell"/>
</dbReference>
<feature type="transmembrane region" description="Helical" evidence="5">
    <location>
        <begin position="21"/>
        <end position="39"/>
    </location>
</feature>
<accession>A0A200JFF0</accession>
<dbReference type="OrthoDB" id="9774758at2"/>
<dbReference type="Proteomes" id="UP000196151">
    <property type="component" value="Chromosome"/>
</dbReference>
<evidence type="ECO:0000256" key="2">
    <source>
        <dbReference type="ARBA" id="ARBA00022692"/>
    </source>
</evidence>
<reference evidence="8" key="2">
    <citation type="submission" date="2017-05" db="EMBL/GenBank/DDBJ databases">
        <authorList>
            <consortium name="The Broad Institute Genomics Platform"/>
            <consortium name="The Broad Institute Genomic Center for Infectious Diseases"/>
            <person name="Earl A."/>
            <person name="Manson A."/>
            <person name="Schwartman J."/>
            <person name="Gilmore M."/>
            <person name="Abouelleil A."/>
            <person name="Cao P."/>
            <person name="Chapman S."/>
            <person name="Cusick C."/>
            <person name="Shea T."/>
            <person name="Young S."/>
            <person name="Neafsey D."/>
            <person name="Nusbaum C."/>
            <person name="Birren B."/>
        </authorList>
    </citation>
    <scope>NUCLEOTIDE SEQUENCE</scope>
    <source>
        <strain evidence="8">9D6_DIV0238</strain>
    </source>
</reference>
<sequence length="238" mass="26366">MKTFWLLYKSEAKLSIREMSSIIFGIFVPLGIVSLMGFMDSSNDSLNTAFVSVSTVGICSAGVMGLPLALSSYRERKILKRYQVTPISPIQLLLAHLLFCFTISIVSMLLLLGVLAAFFQFSYVGNWAYFILAYLLVMISIHAIGLIVASLSPSEKATGAINSAIFFPMFFLSGATVPYEIMPKGLQKIADIMPLTQGIKLLKAVTFREENGILYMVLLLTAISIIGIFIAVRYFRWE</sequence>
<evidence type="ECO:0000259" key="6">
    <source>
        <dbReference type="PROSITE" id="PS51012"/>
    </source>
</evidence>